<feature type="transmembrane region" description="Helical" evidence="5">
    <location>
        <begin position="365"/>
        <end position="382"/>
    </location>
</feature>
<feature type="transmembrane region" description="Helical" evidence="5">
    <location>
        <begin position="12"/>
        <end position="33"/>
    </location>
</feature>
<evidence type="ECO:0000256" key="4">
    <source>
        <dbReference type="ARBA" id="ARBA00023136"/>
    </source>
</evidence>
<dbReference type="CDD" id="cd17477">
    <property type="entry name" value="MFS_YcaD_like"/>
    <property type="match status" value="1"/>
</dbReference>
<dbReference type="InterPro" id="IPR036259">
    <property type="entry name" value="MFS_trans_sf"/>
</dbReference>
<feature type="transmembrane region" description="Helical" evidence="5">
    <location>
        <begin position="209"/>
        <end position="231"/>
    </location>
</feature>
<evidence type="ECO:0000256" key="3">
    <source>
        <dbReference type="ARBA" id="ARBA00022989"/>
    </source>
</evidence>
<organism evidence="7 8">
    <name type="scientific">Pseudorhodoferax aquiterrae</name>
    <dbReference type="NCBI Taxonomy" id="747304"/>
    <lineage>
        <taxon>Bacteria</taxon>
        <taxon>Pseudomonadati</taxon>
        <taxon>Pseudomonadota</taxon>
        <taxon>Betaproteobacteria</taxon>
        <taxon>Burkholderiales</taxon>
        <taxon>Comamonadaceae</taxon>
    </lineage>
</organism>
<feature type="transmembrane region" description="Helical" evidence="5">
    <location>
        <begin position="276"/>
        <end position="295"/>
    </location>
</feature>
<protein>
    <submittedName>
        <fullName evidence="7">MFS transporter</fullName>
    </submittedName>
</protein>
<feature type="transmembrane region" description="Helical" evidence="5">
    <location>
        <begin position="162"/>
        <end position="181"/>
    </location>
</feature>
<keyword evidence="8" id="KW-1185">Reference proteome</keyword>
<evidence type="ECO:0000313" key="8">
    <source>
        <dbReference type="Proteomes" id="UP000626210"/>
    </source>
</evidence>
<feature type="transmembrane region" description="Helical" evidence="5">
    <location>
        <begin position="75"/>
        <end position="93"/>
    </location>
</feature>
<dbReference type="InterPro" id="IPR047200">
    <property type="entry name" value="MFS_YcaD-like"/>
</dbReference>
<dbReference type="InterPro" id="IPR005829">
    <property type="entry name" value="Sugar_transporter_CS"/>
</dbReference>
<dbReference type="InterPro" id="IPR020846">
    <property type="entry name" value="MFS_dom"/>
</dbReference>
<evidence type="ECO:0000256" key="1">
    <source>
        <dbReference type="ARBA" id="ARBA00004141"/>
    </source>
</evidence>
<dbReference type="EMBL" id="BMYK01000003">
    <property type="protein sequence ID" value="GHC74356.1"/>
    <property type="molecule type" value="Genomic_DNA"/>
</dbReference>
<feature type="transmembrane region" description="Helical" evidence="5">
    <location>
        <begin position="137"/>
        <end position="156"/>
    </location>
</feature>
<feature type="transmembrane region" description="Helical" evidence="5">
    <location>
        <begin position="338"/>
        <end position="359"/>
    </location>
</feature>
<reference evidence="8" key="1">
    <citation type="journal article" date="2019" name="Int. J. Syst. Evol. Microbiol.">
        <title>The Global Catalogue of Microorganisms (GCM) 10K type strain sequencing project: providing services to taxonomists for standard genome sequencing and annotation.</title>
        <authorList>
            <consortium name="The Broad Institute Genomics Platform"/>
            <consortium name="The Broad Institute Genome Sequencing Center for Infectious Disease"/>
            <person name="Wu L."/>
            <person name="Ma J."/>
        </authorList>
    </citation>
    <scope>NUCLEOTIDE SEQUENCE [LARGE SCALE GENOMIC DNA]</scope>
    <source>
        <strain evidence="8">KCTC 23314</strain>
    </source>
</reference>
<dbReference type="PANTHER" id="PTHR23521:SF3">
    <property type="entry name" value="MFS TRANSPORTER"/>
    <property type="match status" value="1"/>
</dbReference>
<name>A0ABQ3FX65_9BURK</name>
<gene>
    <name evidence="7" type="ORF">GCM10007320_11450</name>
</gene>
<proteinExistence type="predicted"/>
<feature type="transmembrane region" description="Helical" evidence="5">
    <location>
        <begin position="39"/>
        <end position="63"/>
    </location>
</feature>
<dbReference type="PANTHER" id="PTHR23521">
    <property type="entry name" value="TRANSPORTER MFS SUPERFAMILY"/>
    <property type="match status" value="1"/>
</dbReference>
<dbReference type="RefSeq" id="WP_189686003.1">
    <property type="nucleotide sequence ID" value="NZ_BMYK01000003.1"/>
</dbReference>
<dbReference type="Pfam" id="PF07690">
    <property type="entry name" value="MFS_1"/>
    <property type="match status" value="1"/>
</dbReference>
<dbReference type="Proteomes" id="UP000626210">
    <property type="component" value="Unassembled WGS sequence"/>
</dbReference>
<accession>A0ABQ3FX65</accession>
<dbReference type="PROSITE" id="PS50850">
    <property type="entry name" value="MFS"/>
    <property type="match status" value="1"/>
</dbReference>
<evidence type="ECO:0000313" key="7">
    <source>
        <dbReference type="EMBL" id="GHC74356.1"/>
    </source>
</evidence>
<keyword evidence="2 5" id="KW-0812">Transmembrane</keyword>
<evidence type="ECO:0000256" key="2">
    <source>
        <dbReference type="ARBA" id="ARBA00022692"/>
    </source>
</evidence>
<feature type="domain" description="Major facilitator superfamily (MFS) profile" evidence="6">
    <location>
        <begin position="10"/>
        <end position="385"/>
    </location>
</feature>
<dbReference type="SUPFAM" id="SSF103473">
    <property type="entry name" value="MFS general substrate transporter"/>
    <property type="match status" value="1"/>
</dbReference>
<feature type="transmembrane region" description="Helical" evidence="5">
    <location>
        <begin position="301"/>
        <end position="326"/>
    </location>
</feature>
<keyword evidence="4 5" id="KW-0472">Membrane</keyword>
<evidence type="ECO:0000259" key="6">
    <source>
        <dbReference type="PROSITE" id="PS50850"/>
    </source>
</evidence>
<dbReference type="PROSITE" id="PS00217">
    <property type="entry name" value="SUGAR_TRANSPORT_2"/>
    <property type="match status" value="1"/>
</dbReference>
<keyword evidence="3 5" id="KW-1133">Transmembrane helix</keyword>
<sequence length="385" mass="39929">MPATRAPALGLAALFVSTFLELVGYFMVTPWLLLQLKGAAVSSTVAGLFAASGWLAIFLFTPFSSWVTRALGRRPTLWLSAAVPALACCGFALTRALPIWFALEILAGAALGLRWVLSEALVAEFSTGRTRGRNVGLFETMVGATFVIGPAMLVWVGAQAPAAPWVAVGCMGAGLLVSLLIPPVPPADDAHDAHVGWRGVWTALRAHPVIMLAGFVGGFFEAGITSVLPLYGLNLGLTAAAAALLVSASGLGSALLMLPVGLLADRFADPAQGRRRLMRALAATTLAATCTMPFVTQLGWLAWPLAFVWGGAAGSLYTLAMIDIGAREQGITLVNSTAVLVLSYTLGSTCASAASGWLLDHSPMLGFPLVLAGVALAGCMALRRN</sequence>
<feature type="transmembrane region" description="Helical" evidence="5">
    <location>
        <begin position="237"/>
        <end position="264"/>
    </location>
</feature>
<comment type="caution">
    <text evidence="7">The sequence shown here is derived from an EMBL/GenBank/DDBJ whole genome shotgun (WGS) entry which is preliminary data.</text>
</comment>
<dbReference type="Gene3D" id="1.20.1250.20">
    <property type="entry name" value="MFS general substrate transporter like domains"/>
    <property type="match status" value="2"/>
</dbReference>
<feature type="transmembrane region" description="Helical" evidence="5">
    <location>
        <begin position="99"/>
        <end position="117"/>
    </location>
</feature>
<evidence type="ECO:0000256" key="5">
    <source>
        <dbReference type="SAM" id="Phobius"/>
    </source>
</evidence>
<dbReference type="InterPro" id="IPR011701">
    <property type="entry name" value="MFS"/>
</dbReference>
<comment type="subcellular location">
    <subcellularLocation>
        <location evidence="1">Membrane</location>
        <topology evidence="1">Multi-pass membrane protein</topology>
    </subcellularLocation>
</comment>